<reference evidence="5 6" key="1">
    <citation type="journal article" date="2018" name="PLoS Genet.">
        <title>Population sequencing reveals clonal diversity and ancestral inbreeding in the grapevine cultivar Chardonnay.</title>
        <authorList>
            <person name="Roach M.J."/>
            <person name="Johnson D.L."/>
            <person name="Bohlmann J."/>
            <person name="van Vuuren H.J."/>
            <person name="Jones S.J."/>
            <person name="Pretorius I.S."/>
            <person name="Schmidt S.A."/>
            <person name="Borneman A.R."/>
        </authorList>
    </citation>
    <scope>NUCLEOTIDE SEQUENCE [LARGE SCALE GENOMIC DNA]</scope>
    <source>
        <strain evidence="6">cv. Chardonnay</strain>
        <tissue evidence="5">Leaf</tissue>
    </source>
</reference>
<evidence type="ECO:0000313" key="6">
    <source>
        <dbReference type="Proteomes" id="UP000288805"/>
    </source>
</evidence>
<dbReference type="PANTHER" id="PTHR32401">
    <property type="entry name" value="CONCANAVALIN A-LIKE LECTIN FAMILY PROTEIN"/>
    <property type="match status" value="1"/>
</dbReference>
<accession>A0A438GWE9</accession>
<protein>
    <submittedName>
        <fullName evidence="5">L-type lectin-domain containing receptor kinase S.4</fullName>
    </submittedName>
</protein>
<name>A0A438GWE9_VITVI</name>
<dbReference type="Pfam" id="PF00139">
    <property type="entry name" value="Lectin_legB"/>
    <property type="match status" value="1"/>
</dbReference>
<dbReference type="InterPro" id="IPR001220">
    <property type="entry name" value="Legume_lectin_dom"/>
</dbReference>
<keyword evidence="3" id="KW-0472">Membrane</keyword>
<evidence type="ECO:0000256" key="1">
    <source>
        <dbReference type="ARBA" id="ARBA00007606"/>
    </source>
</evidence>
<feature type="domain" description="Legume lectin" evidence="4">
    <location>
        <begin position="78"/>
        <end position="231"/>
    </location>
</feature>
<sequence>MGKRVENRLQPYGPTIVWPNGPKVKRLICPKVGQKDKSYIVPGESETLLITQVAMAVPSPILFFFFFFLIYLAYSDNTQFIFQGFKGTSTANLSLNGASIITSTGAIRLTNFSKKIIGRAFYSLPLHMFDAHSQSASSFSTNFVFAIVPLDPESGGGHGFAFTVAPSKELPGARYENYLGILSPENNGNLSNHIFAVEFDTVRGSANDINGNHVGIDINSMNSTVSKTASYYANHTTLKKD</sequence>
<comment type="similarity">
    <text evidence="1">Belongs to the leguminous lectin family.</text>
</comment>
<dbReference type="CDD" id="cd06899">
    <property type="entry name" value="lectin_legume_LecRK_Arcelin_ConA"/>
    <property type="match status" value="1"/>
</dbReference>
<dbReference type="AlphaFoldDB" id="A0A438GWE9"/>
<feature type="transmembrane region" description="Helical" evidence="3">
    <location>
        <begin position="49"/>
        <end position="74"/>
    </location>
</feature>
<gene>
    <name evidence="5" type="primary">LECRKS4_5</name>
    <name evidence="5" type="ORF">CK203_053355</name>
</gene>
<comment type="caution">
    <text evidence="5">The sequence shown here is derived from an EMBL/GenBank/DDBJ whole genome shotgun (WGS) entry which is preliminary data.</text>
</comment>
<keyword evidence="3" id="KW-0812">Transmembrane</keyword>
<keyword evidence="5" id="KW-0418">Kinase</keyword>
<keyword evidence="5" id="KW-0808">Transferase</keyword>
<proteinExistence type="inferred from homology"/>
<dbReference type="GO" id="GO:0016301">
    <property type="term" value="F:kinase activity"/>
    <property type="evidence" value="ECO:0007669"/>
    <property type="project" value="UniProtKB-KW"/>
</dbReference>
<dbReference type="InterPro" id="IPR050258">
    <property type="entry name" value="Leguminous_Lectin"/>
</dbReference>
<dbReference type="PANTHER" id="PTHR32401:SF51">
    <property type="entry name" value="NON-SPECIFIC SERINE_THREONINE PROTEIN KINASE"/>
    <property type="match status" value="1"/>
</dbReference>
<dbReference type="SUPFAM" id="SSF49899">
    <property type="entry name" value="Concanavalin A-like lectins/glucanases"/>
    <property type="match status" value="1"/>
</dbReference>
<dbReference type="Gene3D" id="2.60.120.200">
    <property type="match status" value="1"/>
</dbReference>
<dbReference type="GO" id="GO:0030246">
    <property type="term" value="F:carbohydrate binding"/>
    <property type="evidence" value="ECO:0007669"/>
    <property type="project" value="UniProtKB-KW"/>
</dbReference>
<dbReference type="OrthoDB" id="543442at2759"/>
<keyword evidence="5" id="KW-0675">Receptor</keyword>
<dbReference type="InterPro" id="IPR013320">
    <property type="entry name" value="ConA-like_dom_sf"/>
</dbReference>
<keyword evidence="2 5" id="KW-0430">Lectin</keyword>
<keyword evidence="3" id="KW-1133">Transmembrane helix</keyword>
<evidence type="ECO:0000313" key="5">
    <source>
        <dbReference type="EMBL" id="RVW76522.1"/>
    </source>
</evidence>
<organism evidence="5 6">
    <name type="scientific">Vitis vinifera</name>
    <name type="common">Grape</name>
    <dbReference type="NCBI Taxonomy" id="29760"/>
    <lineage>
        <taxon>Eukaryota</taxon>
        <taxon>Viridiplantae</taxon>
        <taxon>Streptophyta</taxon>
        <taxon>Embryophyta</taxon>
        <taxon>Tracheophyta</taxon>
        <taxon>Spermatophyta</taxon>
        <taxon>Magnoliopsida</taxon>
        <taxon>eudicotyledons</taxon>
        <taxon>Gunneridae</taxon>
        <taxon>Pentapetalae</taxon>
        <taxon>rosids</taxon>
        <taxon>Vitales</taxon>
        <taxon>Vitaceae</taxon>
        <taxon>Viteae</taxon>
        <taxon>Vitis</taxon>
    </lineage>
</organism>
<evidence type="ECO:0000256" key="3">
    <source>
        <dbReference type="SAM" id="Phobius"/>
    </source>
</evidence>
<dbReference type="EMBL" id="QGNW01000328">
    <property type="protein sequence ID" value="RVW76522.1"/>
    <property type="molecule type" value="Genomic_DNA"/>
</dbReference>
<evidence type="ECO:0000256" key="2">
    <source>
        <dbReference type="ARBA" id="ARBA00022734"/>
    </source>
</evidence>
<evidence type="ECO:0000259" key="4">
    <source>
        <dbReference type="Pfam" id="PF00139"/>
    </source>
</evidence>
<dbReference type="Proteomes" id="UP000288805">
    <property type="component" value="Unassembled WGS sequence"/>
</dbReference>